<reference evidence="2" key="1">
    <citation type="submission" date="2021-01" db="EMBL/GenBank/DDBJ databases">
        <title>Whole genome shotgun sequence of Acrocarpospora phusangensis NBRC 108782.</title>
        <authorList>
            <person name="Komaki H."/>
            <person name="Tamura T."/>
        </authorList>
    </citation>
    <scope>NUCLEOTIDE SEQUENCE</scope>
    <source>
        <strain evidence="2">NBRC 108782</strain>
    </source>
</reference>
<dbReference type="AlphaFoldDB" id="A0A919Q7K5"/>
<sequence>MNRYLVTVLGLAAILVCSMAVLTSASVVERPTVRSACPEEYGRAGGFGAGGWVPVAADVDGVDEVLVPGEPVAAMICAYPGTNMRRMGGESLAGSRVLADGVRRMARDLAYLPAFDDEGGGCSLMGGPMTNYLIRFDYADGDSLWLGSAEEVNSCVSTTNGTVSTRSYVGRSITAAYRTGTWAIEPPEDPCRGAGERRGQNEELVPGEPVSLLVCRQGAVDSVHARYGSGEARTFAALLNSLDTWPTEYGCHGGSGDSFRLMFAYSEGPAASVHITEGCDPSVSSPRLQADVDDAVRTELARLAPPK</sequence>
<feature type="chain" id="PRO_5039541815" evidence="1">
    <location>
        <begin position="21"/>
        <end position="307"/>
    </location>
</feature>
<proteinExistence type="predicted"/>
<keyword evidence="3" id="KW-1185">Reference proteome</keyword>
<accession>A0A919Q7K5</accession>
<evidence type="ECO:0000313" key="3">
    <source>
        <dbReference type="Proteomes" id="UP000640052"/>
    </source>
</evidence>
<organism evidence="2 3">
    <name type="scientific">Acrocarpospora phusangensis</name>
    <dbReference type="NCBI Taxonomy" id="1070424"/>
    <lineage>
        <taxon>Bacteria</taxon>
        <taxon>Bacillati</taxon>
        <taxon>Actinomycetota</taxon>
        <taxon>Actinomycetes</taxon>
        <taxon>Streptosporangiales</taxon>
        <taxon>Streptosporangiaceae</taxon>
        <taxon>Acrocarpospora</taxon>
    </lineage>
</organism>
<evidence type="ECO:0000313" key="2">
    <source>
        <dbReference type="EMBL" id="GIH23438.1"/>
    </source>
</evidence>
<protein>
    <submittedName>
        <fullName evidence="2">Uncharacterized protein</fullName>
    </submittedName>
</protein>
<feature type="signal peptide" evidence="1">
    <location>
        <begin position="1"/>
        <end position="20"/>
    </location>
</feature>
<dbReference type="Proteomes" id="UP000640052">
    <property type="component" value="Unassembled WGS sequence"/>
</dbReference>
<keyword evidence="1" id="KW-0732">Signal</keyword>
<comment type="caution">
    <text evidence="2">The sequence shown here is derived from an EMBL/GenBank/DDBJ whole genome shotgun (WGS) entry which is preliminary data.</text>
</comment>
<evidence type="ECO:0000256" key="1">
    <source>
        <dbReference type="SAM" id="SignalP"/>
    </source>
</evidence>
<dbReference type="EMBL" id="BOOA01000010">
    <property type="protein sequence ID" value="GIH23438.1"/>
    <property type="molecule type" value="Genomic_DNA"/>
</dbReference>
<gene>
    <name evidence="2" type="ORF">Aph01nite_17480</name>
</gene>
<name>A0A919Q7K5_9ACTN</name>
<dbReference type="RefSeq" id="WP_204040253.1">
    <property type="nucleotide sequence ID" value="NZ_BOOA01000010.1"/>
</dbReference>